<dbReference type="Gene3D" id="3.40.30.10">
    <property type="entry name" value="Glutaredoxin"/>
    <property type="match status" value="1"/>
</dbReference>
<gene>
    <name evidence="2" type="ORF">SAMN05428998_10446</name>
</gene>
<dbReference type="PANTHER" id="PTHR42673">
    <property type="entry name" value="MALEYLACETOACETATE ISOMERASE"/>
    <property type="match status" value="1"/>
</dbReference>
<dbReference type="GO" id="GO:0006559">
    <property type="term" value="P:L-phenylalanine catabolic process"/>
    <property type="evidence" value="ECO:0007669"/>
    <property type="project" value="TreeGrafter"/>
</dbReference>
<dbReference type="STRING" id="560819.SAMN05428998_10446"/>
<keyword evidence="3" id="KW-1185">Reference proteome</keyword>
<dbReference type="Gene3D" id="1.20.1050.10">
    <property type="match status" value="1"/>
</dbReference>
<reference evidence="2 3" key="1">
    <citation type="submission" date="2017-04" db="EMBL/GenBank/DDBJ databases">
        <authorList>
            <person name="Afonso C.L."/>
            <person name="Miller P.J."/>
            <person name="Scott M.A."/>
            <person name="Spackman E."/>
            <person name="Goraichik I."/>
            <person name="Dimitrov K.M."/>
            <person name="Suarez D.L."/>
            <person name="Swayne D.E."/>
        </authorList>
    </citation>
    <scope>NUCLEOTIDE SEQUENCE [LARGE SCALE GENOMIC DNA]</scope>
    <source>
        <strain evidence="2 3">USBA 355</strain>
    </source>
</reference>
<dbReference type="SUPFAM" id="SSF47616">
    <property type="entry name" value="GST C-terminal domain-like"/>
    <property type="match status" value="1"/>
</dbReference>
<dbReference type="PANTHER" id="PTHR42673:SF4">
    <property type="entry name" value="MALEYLACETOACETATE ISOMERASE"/>
    <property type="match status" value="1"/>
</dbReference>
<dbReference type="SUPFAM" id="SSF52833">
    <property type="entry name" value="Thioredoxin-like"/>
    <property type="match status" value="1"/>
</dbReference>
<dbReference type="CDD" id="cd03043">
    <property type="entry name" value="GST_N_1"/>
    <property type="match status" value="1"/>
</dbReference>
<dbReference type="AlphaFoldDB" id="A0A1Y6BFW6"/>
<evidence type="ECO:0000313" key="2">
    <source>
        <dbReference type="EMBL" id="SMF07228.1"/>
    </source>
</evidence>
<sequence length="220" mass="23815">MSGAEFTLVVANKNYSSWSLRGWLALKLALAESGAGFEEIVIPLDQPETRAAILVHSPSGKVPLLRHGALSVWDSLAIGEYLAERFPSAGLWPEDPTARAVARSVVAEMHSGFASLRAELPMDMRNRAPASPSSKTLAEIARVQEIWNDCRAGFGAGGDFLFGRPGLPDCFYAPVVSRFVTYGIPLDGAAAAYAEAVQAWSPYREWLAAGEIEPWVLERP</sequence>
<dbReference type="GO" id="GO:0004364">
    <property type="term" value="F:glutathione transferase activity"/>
    <property type="evidence" value="ECO:0007669"/>
    <property type="project" value="TreeGrafter"/>
</dbReference>
<dbReference type="InterPro" id="IPR036249">
    <property type="entry name" value="Thioredoxin-like_sf"/>
</dbReference>
<proteinExistence type="predicted"/>
<dbReference type="RefSeq" id="WP_085121757.1">
    <property type="nucleotide sequence ID" value="NZ_FWZX01000004.1"/>
</dbReference>
<dbReference type="Proteomes" id="UP000192917">
    <property type="component" value="Unassembled WGS sequence"/>
</dbReference>
<feature type="domain" description="GST N-terminal" evidence="1">
    <location>
        <begin position="10"/>
        <end position="90"/>
    </location>
</feature>
<keyword evidence="2" id="KW-0808">Transferase</keyword>
<evidence type="ECO:0000259" key="1">
    <source>
        <dbReference type="PROSITE" id="PS50404"/>
    </source>
</evidence>
<organism evidence="2 3">
    <name type="scientific">Tistlia consotensis USBA 355</name>
    <dbReference type="NCBI Taxonomy" id="560819"/>
    <lineage>
        <taxon>Bacteria</taxon>
        <taxon>Pseudomonadati</taxon>
        <taxon>Pseudomonadota</taxon>
        <taxon>Alphaproteobacteria</taxon>
        <taxon>Rhodospirillales</taxon>
        <taxon>Rhodovibrionaceae</taxon>
        <taxon>Tistlia</taxon>
    </lineage>
</organism>
<dbReference type="InterPro" id="IPR040079">
    <property type="entry name" value="Glutathione_S-Trfase"/>
</dbReference>
<dbReference type="Pfam" id="PF13409">
    <property type="entry name" value="GST_N_2"/>
    <property type="match status" value="1"/>
</dbReference>
<dbReference type="InterPro" id="IPR004045">
    <property type="entry name" value="Glutathione_S-Trfase_N"/>
</dbReference>
<accession>A0A1Y6BFW6</accession>
<dbReference type="GO" id="GO:0006749">
    <property type="term" value="P:glutathione metabolic process"/>
    <property type="evidence" value="ECO:0007669"/>
    <property type="project" value="TreeGrafter"/>
</dbReference>
<dbReference type="InterPro" id="IPR036282">
    <property type="entry name" value="Glutathione-S-Trfase_C_sf"/>
</dbReference>
<dbReference type="CDD" id="cd03194">
    <property type="entry name" value="GST_C_3"/>
    <property type="match status" value="1"/>
</dbReference>
<evidence type="ECO:0000313" key="3">
    <source>
        <dbReference type="Proteomes" id="UP000192917"/>
    </source>
</evidence>
<protein>
    <submittedName>
        <fullName evidence="2">Glutathione S-transferase</fullName>
    </submittedName>
</protein>
<dbReference type="SFLD" id="SFLDS00019">
    <property type="entry name" value="Glutathione_Transferase_(cytos"/>
    <property type="match status" value="1"/>
</dbReference>
<dbReference type="EMBL" id="FWZX01000004">
    <property type="protein sequence ID" value="SMF07228.1"/>
    <property type="molecule type" value="Genomic_DNA"/>
</dbReference>
<dbReference type="GO" id="GO:0016034">
    <property type="term" value="F:maleylacetoacetate isomerase activity"/>
    <property type="evidence" value="ECO:0007669"/>
    <property type="project" value="TreeGrafter"/>
</dbReference>
<name>A0A1Y6BFW6_9PROT</name>
<dbReference type="PROSITE" id="PS50404">
    <property type="entry name" value="GST_NTER"/>
    <property type="match status" value="1"/>
</dbReference>